<keyword evidence="1" id="KW-0472">Membrane</keyword>
<reference evidence="2 3" key="1">
    <citation type="journal article" date="2016" name="Nat. Commun.">
        <title>Thousands of microbial genomes shed light on interconnected biogeochemical processes in an aquifer system.</title>
        <authorList>
            <person name="Anantharaman K."/>
            <person name="Brown C.T."/>
            <person name="Hug L.A."/>
            <person name="Sharon I."/>
            <person name="Castelle C.J."/>
            <person name="Probst A.J."/>
            <person name="Thomas B.C."/>
            <person name="Singh A."/>
            <person name="Wilkins M.J."/>
            <person name="Karaoz U."/>
            <person name="Brodie E.L."/>
            <person name="Williams K.H."/>
            <person name="Hubbard S.S."/>
            <person name="Banfield J.F."/>
        </authorList>
    </citation>
    <scope>NUCLEOTIDE SEQUENCE [LARGE SCALE GENOMIC DNA]</scope>
</reference>
<accession>A0A1F5HB12</accession>
<gene>
    <name evidence="2" type="ORF">A2196_01040</name>
</gene>
<evidence type="ECO:0008006" key="4">
    <source>
        <dbReference type="Google" id="ProtNLM"/>
    </source>
</evidence>
<proteinExistence type="predicted"/>
<feature type="transmembrane region" description="Helical" evidence="1">
    <location>
        <begin position="312"/>
        <end position="331"/>
    </location>
</feature>
<feature type="transmembrane region" description="Helical" evidence="1">
    <location>
        <begin position="119"/>
        <end position="136"/>
    </location>
</feature>
<dbReference type="Proteomes" id="UP000176751">
    <property type="component" value="Unassembled WGS sequence"/>
</dbReference>
<evidence type="ECO:0000313" key="3">
    <source>
        <dbReference type="Proteomes" id="UP000176751"/>
    </source>
</evidence>
<protein>
    <recommendedName>
        <fullName evidence="4">Glycosyltransferase RgtA/B/C/D-like domain-containing protein</fullName>
    </recommendedName>
</protein>
<feature type="transmembrane region" description="Helical" evidence="1">
    <location>
        <begin position="142"/>
        <end position="160"/>
    </location>
</feature>
<dbReference type="STRING" id="1797737.A2196_01040"/>
<evidence type="ECO:0000313" key="2">
    <source>
        <dbReference type="EMBL" id="OGE01279.1"/>
    </source>
</evidence>
<organism evidence="2 3">
    <name type="scientific">Candidatus Curtissbacteria bacterium RIFOXYA1_FULL_41_14</name>
    <dbReference type="NCBI Taxonomy" id="1797737"/>
    <lineage>
        <taxon>Bacteria</taxon>
        <taxon>Candidatus Curtissiibacteriota</taxon>
    </lineage>
</organism>
<feature type="transmembrane region" description="Helical" evidence="1">
    <location>
        <begin position="188"/>
        <end position="204"/>
    </location>
</feature>
<keyword evidence="1" id="KW-0812">Transmembrane</keyword>
<sequence>MEETLKLSRIDYIGLLILTLVNLLLKIPITAQGFFAFTYDQGRDLLKVAQIVFEHQPTLIGPTSGLQGIFYGPWWYYFLSPILFFSKGNPQGVANFFGLLAVLTVIFLFFLLRKVTGSSILAFSLALIASMSSSWMLGPTLIWNTSLTPVLLIAFFYVILRISNKPSYSLFFFMGIIAFLIMDSELPFGLMLSLNVLISLLLFRKIFYKKHFLLTFLGMAAILSPRIIFDIKHNFLISKSIASYIIHPINYGQEVPIINRLYNRLDLYWEIFSQAFTKNNKIFALALIIAIGVLILIISRDKRSWHLLKNDFFLRYLLVILAFSLVFFTIFKDIVWNYYLIGLPILFIVILSKIFLYAYSIKELKIPISILILILVVLNFNSGLISPFKISWLGDGGTYRNQKMVMDYIASQNPQNYTFYAYSPAIFDYPFDYLVYWYNRRGLLENPKKNQNIMYLVIREESSKKYHKGGWYGDKTRDKTVVLTRKEFPGDLVVEKHQFTN</sequence>
<name>A0A1F5HB12_9BACT</name>
<comment type="caution">
    <text evidence="2">The sequence shown here is derived from an EMBL/GenBank/DDBJ whole genome shotgun (WGS) entry which is preliminary data.</text>
</comment>
<feature type="transmembrane region" description="Helical" evidence="1">
    <location>
        <begin position="366"/>
        <end position="385"/>
    </location>
</feature>
<feature type="transmembrane region" description="Helical" evidence="1">
    <location>
        <begin position="167"/>
        <end position="182"/>
    </location>
</feature>
<feature type="transmembrane region" description="Helical" evidence="1">
    <location>
        <begin position="93"/>
        <end position="112"/>
    </location>
</feature>
<keyword evidence="1" id="KW-1133">Transmembrane helix</keyword>
<evidence type="ECO:0000256" key="1">
    <source>
        <dbReference type="SAM" id="Phobius"/>
    </source>
</evidence>
<dbReference type="AlphaFoldDB" id="A0A1F5HB12"/>
<dbReference type="EMBL" id="MFCA01000029">
    <property type="protein sequence ID" value="OGE01279.1"/>
    <property type="molecule type" value="Genomic_DNA"/>
</dbReference>
<feature type="transmembrane region" description="Helical" evidence="1">
    <location>
        <begin position="282"/>
        <end position="300"/>
    </location>
</feature>
<feature type="transmembrane region" description="Helical" evidence="1">
    <location>
        <begin position="211"/>
        <end position="229"/>
    </location>
</feature>
<feature type="transmembrane region" description="Helical" evidence="1">
    <location>
        <begin position="12"/>
        <end position="37"/>
    </location>
</feature>
<feature type="transmembrane region" description="Helical" evidence="1">
    <location>
        <begin position="337"/>
        <end position="359"/>
    </location>
</feature>